<feature type="compositionally biased region" description="Basic and acidic residues" evidence="18">
    <location>
        <begin position="476"/>
        <end position="486"/>
    </location>
</feature>
<feature type="compositionally biased region" description="Low complexity" evidence="18">
    <location>
        <begin position="702"/>
        <end position="725"/>
    </location>
</feature>
<keyword evidence="9 17" id="KW-0228">DNA excision</keyword>
<comment type="subcellular location">
    <subcellularLocation>
        <location evidence="1 17">Nucleus</location>
    </subcellularLocation>
</comment>
<keyword evidence="11 17" id="KW-0269">Exonuclease</keyword>
<dbReference type="GO" id="GO:0046872">
    <property type="term" value="F:metal ion binding"/>
    <property type="evidence" value="ECO:0007669"/>
    <property type="project" value="UniProtKB-UniRule"/>
</dbReference>
<keyword evidence="12 17" id="KW-0460">Magnesium</keyword>
<organism evidence="22">
    <name type="scientific">Drosophila simulans</name>
    <name type="common">Fruit fly</name>
    <dbReference type="NCBI Taxonomy" id="7240"/>
    <lineage>
        <taxon>Eukaryota</taxon>
        <taxon>Metazoa</taxon>
        <taxon>Ecdysozoa</taxon>
        <taxon>Arthropoda</taxon>
        <taxon>Hexapoda</taxon>
        <taxon>Insecta</taxon>
        <taxon>Pterygota</taxon>
        <taxon>Neoptera</taxon>
        <taxon>Endopterygota</taxon>
        <taxon>Diptera</taxon>
        <taxon>Brachycera</taxon>
        <taxon>Muscomorpha</taxon>
        <taxon>Ephydroidea</taxon>
        <taxon>Drosophilidae</taxon>
        <taxon>Drosophila</taxon>
        <taxon>Sophophora</taxon>
    </lineage>
</organism>
<keyword evidence="7" id="KW-0255">Endonuclease</keyword>
<proteinExistence type="inferred from homology"/>
<sequence>MAIRIFFIASRFGHTDALAILALRSAILLIVYFVFYVLLLLVLTMGITGLIPFVGKASSQLHLKDIRGSTVAVDTYCWLHKGVFGCAEKLARGEDTDVYIQYCLKYVNMLLSYDIKPILVFDGQHLPAKALTEKRRRDSRKQSKERAAELLRLGRIEEARSHMRRCVDVTHDMALRLIRECRSRNVDCIVAPYEADAQMAWLNRADVAQYIITEDSDLTLFGAKNIIFKLDLNGSGLLVEAEKLHLAMGCTEEKYHFDKFRRMCILSGCDYLDSLPGIGLAKACKFILKTEQEDMRIALKKIPSYLNMRNLEVDDDYIENFMKAEATFRHMFIYNPLERRMQRLCSLEDYETDERYCSNAGTLLEDSVQALHLALGNLNPFTMKRLDSWTPEKAWPTPKNVKRSKHKSIWQTNFQSENTHTPKKENPCALFFKKVDFVSKTVNEEIEANQRLEQAKQTEAQLFNMYSFKAKRRRSPSREDSLDQERTPPPSPVHKSRHNPFAKERTGEEANQRSPVVCENASLLRLLSPKKATPMGGEADVKKVDSLKRSIFAKEQVQVRSRFFASQDEQTRLQREHSRDTENDDMDEQKLGSHSGHKKLRLEWKDIPGKNPIRQRCSSQMSDGETDTDTTASSLLESQDKCVPSPLESQEDPNNSQPQIPTEGNTNSTTIRIKSLDLLLENSSEPTQESDRNNNDAIVLLSDDSCSSDQRASSTSSSSLQRQNSLPTSKRRVGLSKPSTAKKGTPKSRTNGKLGAVSQNQTKLSMFGFQTKPVLK</sequence>
<dbReference type="InterPro" id="IPR029060">
    <property type="entry name" value="PIN-like_dom_sf"/>
</dbReference>
<dbReference type="GO" id="GO:0003677">
    <property type="term" value="F:DNA binding"/>
    <property type="evidence" value="ECO:0007669"/>
    <property type="project" value="UniProtKB-UniRule"/>
</dbReference>
<dbReference type="Gene3D" id="3.40.50.1010">
    <property type="entry name" value="5'-nuclease"/>
    <property type="match status" value="1"/>
</dbReference>
<evidence type="ECO:0000256" key="13">
    <source>
        <dbReference type="ARBA" id="ARBA00022881"/>
    </source>
</evidence>
<dbReference type="FunFam" id="1.10.150.20:FF:000011">
    <property type="entry name" value="exonuclease 1"/>
    <property type="match status" value="1"/>
</dbReference>
<keyword evidence="5 17" id="KW-0540">Nuclease</keyword>
<dbReference type="InterPro" id="IPR006086">
    <property type="entry name" value="XPG-I_dom"/>
</dbReference>
<feature type="domain" description="XPG N-terminal" evidence="21">
    <location>
        <begin position="45"/>
        <end position="143"/>
    </location>
</feature>
<dbReference type="GO" id="GO:0005634">
    <property type="term" value="C:nucleus"/>
    <property type="evidence" value="ECO:0007669"/>
    <property type="project" value="UniProtKB-SubCell"/>
</dbReference>
<evidence type="ECO:0000256" key="3">
    <source>
        <dbReference type="ARBA" id="ARBA00020324"/>
    </source>
</evidence>
<name>A0A0J9R3L8_DROSI</name>
<comment type="cofactor">
    <cofactor evidence="17">
        <name>Mg(2+)</name>
        <dbReference type="ChEBI" id="CHEBI:18420"/>
    </cofactor>
    <text evidence="17">Binds 2 magnesium ions per subunit. They probably participate in the reaction catalyzed by the enzyme. May bind an additional third magnesium ion after substrate binding.</text>
</comment>
<evidence type="ECO:0000256" key="16">
    <source>
        <dbReference type="ARBA" id="ARBA00023242"/>
    </source>
</evidence>
<evidence type="ECO:0000256" key="8">
    <source>
        <dbReference type="ARBA" id="ARBA00022763"/>
    </source>
</evidence>
<feature type="region of interest" description="Disordered" evidence="18">
    <location>
        <begin position="464"/>
        <end position="516"/>
    </location>
</feature>
<evidence type="ECO:0000256" key="19">
    <source>
        <dbReference type="SAM" id="Phobius"/>
    </source>
</evidence>
<feature type="compositionally biased region" description="Basic and acidic residues" evidence="18">
    <location>
        <begin position="569"/>
        <end position="581"/>
    </location>
</feature>
<evidence type="ECO:0000256" key="6">
    <source>
        <dbReference type="ARBA" id="ARBA00022723"/>
    </source>
</evidence>
<dbReference type="InterPro" id="IPR006084">
    <property type="entry name" value="XPG/Rad2"/>
</dbReference>
<keyword evidence="13 17" id="KW-0267">Excision nuclease</keyword>
<evidence type="ECO:0000256" key="12">
    <source>
        <dbReference type="ARBA" id="ARBA00022842"/>
    </source>
</evidence>
<dbReference type="PANTHER" id="PTHR11081">
    <property type="entry name" value="FLAP ENDONUCLEASE FAMILY MEMBER"/>
    <property type="match status" value="1"/>
</dbReference>
<dbReference type="Proteomes" id="UP000035880">
    <property type="component" value="Chromosome 2L"/>
</dbReference>
<keyword evidence="10 17" id="KW-0378">Hydrolase</keyword>
<dbReference type="FunFam" id="3.40.50.1010:FF:000002">
    <property type="entry name" value="Exonuclease 1, putative"/>
    <property type="match status" value="1"/>
</dbReference>
<feature type="transmembrane region" description="Helical" evidence="19">
    <location>
        <begin position="21"/>
        <end position="54"/>
    </location>
</feature>
<evidence type="ECO:0000256" key="18">
    <source>
        <dbReference type="SAM" id="MobiDB-lite"/>
    </source>
</evidence>
<dbReference type="PROSITE" id="PS00842">
    <property type="entry name" value="XPG_2"/>
    <property type="match status" value="1"/>
</dbReference>
<dbReference type="CDD" id="cd09857">
    <property type="entry name" value="PIN_EXO1"/>
    <property type="match status" value="1"/>
</dbReference>
<keyword evidence="14 17" id="KW-0238">DNA-binding</keyword>
<dbReference type="PRINTS" id="PR00853">
    <property type="entry name" value="XPGRADSUPER"/>
</dbReference>
<evidence type="ECO:0000256" key="10">
    <source>
        <dbReference type="ARBA" id="ARBA00022801"/>
    </source>
</evidence>
<dbReference type="Pfam" id="PF00752">
    <property type="entry name" value="XPG_N"/>
    <property type="match status" value="1"/>
</dbReference>
<dbReference type="GO" id="GO:0006310">
    <property type="term" value="P:DNA recombination"/>
    <property type="evidence" value="ECO:0007669"/>
    <property type="project" value="TreeGrafter"/>
</dbReference>
<evidence type="ECO:0000256" key="15">
    <source>
        <dbReference type="ARBA" id="ARBA00023204"/>
    </source>
</evidence>
<dbReference type="EC" id="3.1.-.-" evidence="17"/>
<gene>
    <name evidence="22" type="primary">Dsim\GD21820</name>
    <name evidence="22" type="ORF">Dsimw501_GD21820</name>
</gene>
<evidence type="ECO:0000256" key="14">
    <source>
        <dbReference type="ARBA" id="ARBA00023125"/>
    </source>
</evidence>
<dbReference type="InterPro" id="IPR008918">
    <property type="entry name" value="HhH2"/>
</dbReference>
<dbReference type="SMART" id="SM00484">
    <property type="entry name" value="XPGI"/>
    <property type="match status" value="1"/>
</dbReference>
<evidence type="ECO:0000256" key="4">
    <source>
        <dbReference type="ARBA" id="ARBA00022553"/>
    </source>
</evidence>
<dbReference type="AlphaFoldDB" id="A0A0J9R3L8"/>
<reference evidence="22" key="3">
    <citation type="submission" date="2015-04" db="EMBL/GenBank/DDBJ databases">
        <authorList>
            <consortium name="FlyBase"/>
        </authorList>
    </citation>
    <scope>NUCLEOTIDE SEQUENCE</scope>
    <source>
        <strain evidence="22">W501</strain>
    </source>
</reference>
<dbReference type="InterPro" id="IPR044752">
    <property type="entry name" value="PIN-like_EXO1"/>
</dbReference>
<dbReference type="SUPFAM" id="SSF88723">
    <property type="entry name" value="PIN domain-like"/>
    <property type="match status" value="1"/>
</dbReference>
<dbReference type="Pfam" id="PF00867">
    <property type="entry name" value="XPG_I"/>
    <property type="match status" value="1"/>
</dbReference>
<evidence type="ECO:0000256" key="2">
    <source>
        <dbReference type="ARBA" id="ARBA00010563"/>
    </source>
</evidence>
<protein>
    <recommendedName>
        <fullName evidence="3 17">Exonuclease 1</fullName>
        <ecNumber evidence="17">3.1.-.-</ecNumber>
    </recommendedName>
</protein>
<reference evidence="22" key="2">
    <citation type="submission" date="2014-06" db="EMBL/GenBank/DDBJ databases">
        <authorList>
            <person name="Hu T."/>
            <person name="Eisen M.B."/>
            <person name="Thornton K.R."/>
            <person name="Andolfatto P."/>
        </authorList>
    </citation>
    <scope>NUCLEOTIDE SEQUENCE</scope>
    <source>
        <strain evidence="22">W501</strain>
    </source>
</reference>
<dbReference type="SMART" id="SM00279">
    <property type="entry name" value="HhH2"/>
    <property type="match status" value="1"/>
</dbReference>
<keyword evidence="6 17" id="KW-0479">Metal-binding</keyword>
<dbReference type="GO" id="GO:0017108">
    <property type="term" value="F:5'-flap endonuclease activity"/>
    <property type="evidence" value="ECO:0007669"/>
    <property type="project" value="TreeGrafter"/>
</dbReference>
<dbReference type="InterPro" id="IPR036279">
    <property type="entry name" value="5-3_exonuclease_C_sf"/>
</dbReference>
<feature type="compositionally biased region" description="Polar residues" evidence="18">
    <location>
        <begin position="747"/>
        <end position="761"/>
    </location>
</feature>
<dbReference type="Gene3D" id="1.10.150.20">
    <property type="entry name" value="5' to 3' exonuclease, C-terminal subdomain"/>
    <property type="match status" value="1"/>
</dbReference>
<comment type="function">
    <text evidence="17">5'-&gt;3' double-stranded DNA exonuclease which may also possess a cryptic 3'-&gt;5' double-stranded DNA exonuclease activity. Functions in DNA mismatch repair.</text>
</comment>
<keyword evidence="4" id="KW-0597">Phosphoprotein</keyword>
<evidence type="ECO:0000256" key="9">
    <source>
        <dbReference type="ARBA" id="ARBA00022769"/>
    </source>
</evidence>
<dbReference type="InterPro" id="IPR019974">
    <property type="entry name" value="XPG_CS"/>
</dbReference>
<keyword evidence="15 17" id="KW-0234">DNA repair</keyword>
<reference evidence="22" key="1">
    <citation type="journal article" date="2013" name="Genome Res.">
        <title>A second-generation assembly of the Drosophila simulans genome provides new insights into patterns of lineage-specific divergence.</title>
        <authorList>
            <person name="Hu T.T."/>
            <person name="Eisen M.B."/>
            <person name="Thornton K.R."/>
            <person name="Andolfatto P."/>
        </authorList>
    </citation>
    <scope>NUCLEOTIDE SEQUENCE [LARGE SCALE GENOMIC DNA]</scope>
    <source>
        <strain evidence="22">W501</strain>
    </source>
</reference>
<comment type="similarity">
    <text evidence="2 17">Belongs to the XPG/RAD2 endonuclease family. EXO1 subfamily.</text>
</comment>
<dbReference type="InterPro" id="IPR006085">
    <property type="entry name" value="XPG_DNA_repair_N"/>
</dbReference>
<dbReference type="CDD" id="cd09908">
    <property type="entry name" value="H3TH_EXO1"/>
    <property type="match status" value="1"/>
</dbReference>
<dbReference type="Bgee" id="FBgn0193240">
    <property type="expression patterns" value="Expressed in embryo and 3 other cell types or tissues"/>
</dbReference>
<feature type="region of interest" description="Disordered" evidence="18">
    <location>
        <begin position="566"/>
        <end position="669"/>
    </location>
</feature>
<evidence type="ECO:0000259" key="21">
    <source>
        <dbReference type="SMART" id="SM00485"/>
    </source>
</evidence>
<feature type="compositionally biased region" description="Basic and acidic residues" evidence="18">
    <location>
        <begin position="501"/>
        <end position="511"/>
    </location>
</feature>
<keyword evidence="19" id="KW-1133">Transmembrane helix</keyword>
<dbReference type="GO" id="GO:0006298">
    <property type="term" value="P:mismatch repair"/>
    <property type="evidence" value="ECO:0007669"/>
    <property type="project" value="TreeGrafter"/>
</dbReference>
<dbReference type="KEGG" id="dsi:Dsimw501_GD21820"/>
<evidence type="ECO:0000256" key="7">
    <source>
        <dbReference type="ARBA" id="ARBA00022759"/>
    </source>
</evidence>
<dbReference type="PROSITE" id="PS00841">
    <property type="entry name" value="XPG_1"/>
    <property type="match status" value="1"/>
</dbReference>
<accession>A0A0J9R3L8</accession>
<dbReference type="PANTHER" id="PTHR11081:SF8">
    <property type="entry name" value="EXONUCLEASE 1"/>
    <property type="match status" value="1"/>
</dbReference>
<feature type="domain" description="XPG-I" evidence="20">
    <location>
        <begin position="182"/>
        <end position="255"/>
    </location>
</feature>
<keyword evidence="8 17" id="KW-0227">DNA damage</keyword>
<dbReference type="InterPro" id="IPR037315">
    <property type="entry name" value="EXO1_H3TH"/>
</dbReference>
<dbReference type="OrthoDB" id="26491at2759"/>
<evidence type="ECO:0000256" key="17">
    <source>
        <dbReference type="RuleBase" id="RU910737"/>
    </source>
</evidence>
<dbReference type="SMART" id="SM00485">
    <property type="entry name" value="XPGN"/>
    <property type="match status" value="1"/>
</dbReference>
<feature type="compositionally biased region" description="Polar residues" evidence="18">
    <location>
        <begin position="616"/>
        <end position="637"/>
    </location>
</feature>
<evidence type="ECO:0000259" key="20">
    <source>
        <dbReference type="SMART" id="SM00484"/>
    </source>
</evidence>
<evidence type="ECO:0000256" key="11">
    <source>
        <dbReference type="ARBA" id="ARBA00022839"/>
    </source>
</evidence>
<keyword evidence="16 17" id="KW-0539">Nucleus</keyword>
<evidence type="ECO:0000256" key="5">
    <source>
        <dbReference type="ARBA" id="ARBA00022722"/>
    </source>
</evidence>
<feature type="compositionally biased region" description="Polar residues" evidence="18">
    <location>
        <begin position="652"/>
        <end position="669"/>
    </location>
</feature>
<dbReference type="EMBL" id="CM002910">
    <property type="protein sequence ID" value="KMY90857.1"/>
    <property type="molecule type" value="Genomic_DNA"/>
</dbReference>
<evidence type="ECO:0000256" key="1">
    <source>
        <dbReference type="ARBA" id="ARBA00004123"/>
    </source>
</evidence>
<evidence type="ECO:0000313" key="22">
    <source>
        <dbReference type="EMBL" id="KMY90857.1"/>
    </source>
</evidence>
<dbReference type="GO" id="GO:0035312">
    <property type="term" value="F:5'-3' DNA exonuclease activity"/>
    <property type="evidence" value="ECO:0007669"/>
    <property type="project" value="UniProtKB-UniRule"/>
</dbReference>
<feature type="region of interest" description="Disordered" evidence="18">
    <location>
        <begin position="682"/>
        <end position="761"/>
    </location>
</feature>
<dbReference type="SUPFAM" id="SSF47807">
    <property type="entry name" value="5' to 3' exonuclease, C-terminal subdomain"/>
    <property type="match status" value="1"/>
</dbReference>
<keyword evidence="19" id="KW-0812">Transmembrane</keyword>
<keyword evidence="19" id="KW-0472">Membrane</keyword>